<dbReference type="GO" id="GO:0035695">
    <property type="term" value="P:mitophagy by internal vacuole formation"/>
    <property type="evidence" value="ECO:0007669"/>
    <property type="project" value="TreeGrafter"/>
</dbReference>
<dbReference type="PANTHER" id="PTHR21771">
    <property type="entry name" value="MITOCHONDRIA-EATING PROTEIN-RELATED"/>
    <property type="match status" value="1"/>
</dbReference>
<dbReference type="GO" id="GO:0005741">
    <property type="term" value="C:mitochondrial outer membrane"/>
    <property type="evidence" value="ECO:0007669"/>
    <property type="project" value="UniProtKB-SubCell"/>
</dbReference>
<comment type="caution">
    <text evidence="16">The sequence shown here is derived from an EMBL/GenBank/DDBJ whole genome shotgun (WGS) entry which is preliminary data.</text>
</comment>
<feature type="coiled-coil region" evidence="13">
    <location>
        <begin position="212"/>
        <end position="274"/>
    </location>
</feature>
<evidence type="ECO:0000259" key="15">
    <source>
        <dbReference type="Pfam" id="PF16026"/>
    </source>
</evidence>
<keyword evidence="17" id="KW-1185">Reference proteome</keyword>
<dbReference type="InterPro" id="IPR031981">
    <property type="entry name" value="MIEAP_C"/>
</dbReference>
<organism evidence="16 17">
    <name type="scientific">Elysia marginata</name>
    <dbReference type="NCBI Taxonomy" id="1093978"/>
    <lineage>
        <taxon>Eukaryota</taxon>
        <taxon>Metazoa</taxon>
        <taxon>Spiralia</taxon>
        <taxon>Lophotrochozoa</taxon>
        <taxon>Mollusca</taxon>
        <taxon>Gastropoda</taxon>
        <taxon>Heterobranchia</taxon>
        <taxon>Euthyneura</taxon>
        <taxon>Panpulmonata</taxon>
        <taxon>Sacoglossa</taxon>
        <taxon>Placobranchoidea</taxon>
        <taxon>Plakobranchidae</taxon>
        <taxon>Elysia</taxon>
    </lineage>
</organism>
<reference evidence="16 17" key="1">
    <citation type="journal article" date="2021" name="Elife">
        <title>Chloroplast acquisition without the gene transfer in kleptoplastic sea slugs, Plakobranchus ocellatus.</title>
        <authorList>
            <person name="Maeda T."/>
            <person name="Takahashi S."/>
            <person name="Yoshida T."/>
            <person name="Shimamura S."/>
            <person name="Takaki Y."/>
            <person name="Nagai Y."/>
            <person name="Toyoda A."/>
            <person name="Suzuki Y."/>
            <person name="Arimoto A."/>
            <person name="Ishii H."/>
            <person name="Satoh N."/>
            <person name="Nishiyama T."/>
            <person name="Hasebe M."/>
            <person name="Maruyama T."/>
            <person name="Minagawa J."/>
            <person name="Obokata J."/>
            <person name="Shigenobu S."/>
        </authorList>
    </citation>
    <scope>NUCLEOTIDE SEQUENCE [LARGE SCALE GENOMIC DNA]</scope>
</reference>
<evidence type="ECO:0000256" key="8">
    <source>
        <dbReference type="ARBA" id="ARBA00023054"/>
    </source>
</evidence>
<dbReference type="InterPro" id="IPR026169">
    <property type="entry name" value="MIEAP"/>
</dbReference>
<evidence type="ECO:0000256" key="12">
    <source>
        <dbReference type="ARBA" id="ARBA00032687"/>
    </source>
</evidence>
<evidence type="ECO:0000256" key="14">
    <source>
        <dbReference type="SAM" id="MobiDB-lite"/>
    </source>
</evidence>
<evidence type="ECO:0000313" key="16">
    <source>
        <dbReference type="EMBL" id="GFR86105.1"/>
    </source>
</evidence>
<keyword evidence="8 13" id="KW-0175">Coiled coil</keyword>
<dbReference type="PANTHER" id="PTHR21771:SF0">
    <property type="entry name" value="MITOCHONDRIA-EATING PROTEIN"/>
    <property type="match status" value="1"/>
</dbReference>
<dbReference type="Pfam" id="PF16026">
    <property type="entry name" value="MIEAP"/>
    <property type="match status" value="1"/>
</dbReference>
<feature type="compositionally biased region" description="Basic and acidic residues" evidence="14">
    <location>
        <begin position="359"/>
        <end position="374"/>
    </location>
</feature>
<feature type="compositionally biased region" description="Basic and acidic residues" evidence="14">
    <location>
        <begin position="177"/>
        <end position="191"/>
    </location>
</feature>
<dbReference type="GO" id="GO:0005759">
    <property type="term" value="C:mitochondrial matrix"/>
    <property type="evidence" value="ECO:0007669"/>
    <property type="project" value="UniProtKB-SubCell"/>
</dbReference>
<dbReference type="AlphaFoldDB" id="A0AAV4GP07"/>
<feature type="region of interest" description="Disordered" evidence="14">
    <location>
        <begin position="278"/>
        <end position="375"/>
    </location>
</feature>
<evidence type="ECO:0000256" key="7">
    <source>
        <dbReference type="ARBA" id="ARBA00022787"/>
    </source>
</evidence>
<dbReference type="GO" id="GO:0035694">
    <property type="term" value="P:mitochondrial protein catabolic process"/>
    <property type="evidence" value="ECO:0007669"/>
    <property type="project" value="InterPro"/>
</dbReference>
<evidence type="ECO:0000256" key="2">
    <source>
        <dbReference type="ARBA" id="ARBA00004305"/>
    </source>
</evidence>
<comment type="subcellular location">
    <subcellularLocation>
        <location evidence="3">Cytoplasm</location>
    </subcellularLocation>
    <subcellularLocation>
        <location evidence="2">Mitochondrion matrix</location>
    </subcellularLocation>
    <subcellularLocation>
        <location evidence="1">Mitochondrion outer membrane</location>
    </subcellularLocation>
</comment>
<evidence type="ECO:0000256" key="4">
    <source>
        <dbReference type="ARBA" id="ARBA00008233"/>
    </source>
</evidence>
<feature type="domain" description="Mitochondria-eating protein C-terminal" evidence="15">
    <location>
        <begin position="374"/>
        <end position="575"/>
    </location>
</feature>
<gene>
    <name evidence="16" type="ORF">ElyMa_000712200</name>
</gene>
<accession>A0AAV4GP07</accession>
<dbReference type="EMBL" id="BMAT01001464">
    <property type="protein sequence ID" value="GFR86105.1"/>
    <property type="molecule type" value="Genomic_DNA"/>
</dbReference>
<feature type="region of interest" description="Disordered" evidence="14">
    <location>
        <begin position="139"/>
        <end position="160"/>
    </location>
</feature>
<comment type="similarity">
    <text evidence="4">Belongs to the MIEAP family.</text>
</comment>
<keyword evidence="7" id="KW-1000">Mitochondrion outer membrane</keyword>
<keyword evidence="10" id="KW-0496">Mitochondrion</keyword>
<feature type="region of interest" description="Disordered" evidence="14">
    <location>
        <begin position="177"/>
        <end position="208"/>
    </location>
</feature>
<evidence type="ECO:0000256" key="1">
    <source>
        <dbReference type="ARBA" id="ARBA00004294"/>
    </source>
</evidence>
<keyword evidence="11" id="KW-0472">Membrane</keyword>
<dbReference type="Proteomes" id="UP000762676">
    <property type="component" value="Unassembled WGS sequence"/>
</dbReference>
<protein>
    <recommendedName>
        <fullName evidence="5">Mitochondria-eating protein</fullName>
    </recommendedName>
    <alternativeName>
        <fullName evidence="12">Spermatogenesis-associated protein 18</fullName>
    </alternativeName>
</protein>
<evidence type="ECO:0000256" key="6">
    <source>
        <dbReference type="ARBA" id="ARBA00022490"/>
    </source>
</evidence>
<sequence>MDTSQDPGAVSALLTGKAPVQVWPPASLTPTSCLTATAAARPYPANTRIHPSRLRSSLWCLLTVTDCGEQVPVSAMSGEIKREARHPSPASMSGKDVRAEARNFSASLTNVFLMKQRRDPQTKHLLEKAQSLIDALLAESPRPPSATPSPRHQQKGGAGGMGQLWVKLDELKRENDDLKRQRARTAEEHAGSPKSPKSHTQPGQIEPVSQDVQKIKTENDLLKAQVDKLQNTIKEHQKINLSLQDEAKRSKVALEAAQKLAKKSREDCKRLEAALTTAKTGKEPVKQKPFKPSTPSSTAPPTPSQPASSSSNGPPIPTKPPSSNGPPTPSKPASSAHSAPPTPPKPSALTGSSKPSPRPRTDNRHTENIGEKCRPSNIAVAFTTLESQEWMDAKESLEDEEEEEDVLKFLCGILMSSYTVSNVILKSVENVISHVITNPTAAVNMISDEEAGQLPPLTAELSDIIGQKLRANYDKINTKDIVDLAQKNSGSACAANPHWSHPTVRKYALECSAVTWQMAIQKPPMRMSTVDSSFNSERHRLWWSCNHLNAKGIDFFIWPCLFDYEGGNLLMKGCVHAS</sequence>
<evidence type="ECO:0000256" key="11">
    <source>
        <dbReference type="ARBA" id="ARBA00023136"/>
    </source>
</evidence>
<evidence type="ECO:0000256" key="9">
    <source>
        <dbReference type="ARBA" id="ARBA00023121"/>
    </source>
</evidence>
<evidence type="ECO:0000313" key="17">
    <source>
        <dbReference type="Proteomes" id="UP000762676"/>
    </source>
</evidence>
<keyword evidence="9" id="KW-0446">Lipid-binding</keyword>
<evidence type="ECO:0000256" key="13">
    <source>
        <dbReference type="SAM" id="Coils"/>
    </source>
</evidence>
<evidence type="ECO:0000256" key="10">
    <source>
        <dbReference type="ARBA" id="ARBA00023128"/>
    </source>
</evidence>
<evidence type="ECO:0000256" key="5">
    <source>
        <dbReference type="ARBA" id="ARBA00019863"/>
    </source>
</evidence>
<dbReference type="GO" id="GO:0008289">
    <property type="term" value="F:lipid binding"/>
    <property type="evidence" value="ECO:0007669"/>
    <property type="project" value="UniProtKB-KW"/>
</dbReference>
<evidence type="ECO:0000256" key="3">
    <source>
        <dbReference type="ARBA" id="ARBA00004496"/>
    </source>
</evidence>
<proteinExistence type="inferred from homology"/>
<name>A0AAV4GP07_9GAST</name>
<keyword evidence="6" id="KW-0963">Cytoplasm</keyword>
<feature type="compositionally biased region" description="Pro residues" evidence="14">
    <location>
        <begin position="314"/>
        <end position="330"/>
    </location>
</feature>